<comment type="caution">
    <text evidence="2">The sequence shown here is derived from an EMBL/GenBank/DDBJ whole genome shotgun (WGS) entry which is preliminary data.</text>
</comment>
<dbReference type="PROSITE" id="PS51857">
    <property type="entry name" value="CSD_2"/>
    <property type="match status" value="1"/>
</dbReference>
<name>A0A8K0IDI8_COCNU</name>
<organism evidence="2 3">
    <name type="scientific">Cocos nucifera</name>
    <name type="common">Coconut palm</name>
    <dbReference type="NCBI Taxonomy" id="13894"/>
    <lineage>
        <taxon>Eukaryota</taxon>
        <taxon>Viridiplantae</taxon>
        <taxon>Streptophyta</taxon>
        <taxon>Embryophyta</taxon>
        <taxon>Tracheophyta</taxon>
        <taxon>Spermatophyta</taxon>
        <taxon>Magnoliopsida</taxon>
        <taxon>Liliopsida</taxon>
        <taxon>Arecaceae</taxon>
        <taxon>Arecoideae</taxon>
        <taxon>Cocoseae</taxon>
        <taxon>Attaleinae</taxon>
        <taxon>Cocos</taxon>
    </lineage>
</organism>
<accession>A0A8K0IDI8</accession>
<feature type="domain" description="CSD" evidence="1">
    <location>
        <begin position="1"/>
        <end position="57"/>
    </location>
</feature>
<feature type="non-terminal residue" evidence="2">
    <location>
        <position position="1"/>
    </location>
</feature>
<keyword evidence="3" id="KW-1185">Reference proteome</keyword>
<evidence type="ECO:0000313" key="3">
    <source>
        <dbReference type="Proteomes" id="UP000797356"/>
    </source>
</evidence>
<sequence length="63" mass="6573">GELGFSFITLDNGGEDLFIHQSLIKAEGYQSLAEGEAVEFTIAKGDDGRTKAVDVIGPDGSSV</sequence>
<dbReference type="InterPro" id="IPR012340">
    <property type="entry name" value="NA-bd_OB-fold"/>
</dbReference>
<dbReference type="Gene3D" id="2.40.50.140">
    <property type="entry name" value="Nucleic acid-binding proteins"/>
    <property type="match status" value="1"/>
</dbReference>
<dbReference type="Proteomes" id="UP000797356">
    <property type="component" value="Chromosome 6"/>
</dbReference>
<dbReference type="AlphaFoldDB" id="A0A8K0IDI8"/>
<dbReference type="PANTHER" id="PTHR46565:SF20">
    <property type="entry name" value="COLD SHOCK DOMAIN-CONTAINING PROTEIN 4"/>
    <property type="match status" value="1"/>
</dbReference>
<dbReference type="Pfam" id="PF00313">
    <property type="entry name" value="CSD"/>
    <property type="match status" value="1"/>
</dbReference>
<gene>
    <name evidence="2" type="ORF">COCNU_06G013950</name>
</gene>
<dbReference type="InterPro" id="IPR002059">
    <property type="entry name" value="CSP_DNA-bd"/>
</dbReference>
<dbReference type="PRINTS" id="PR00050">
    <property type="entry name" value="COLDSHOCK"/>
</dbReference>
<proteinExistence type="predicted"/>
<dbReference type="PANTHER" id="PTHR46565">
    <property type="entry name" value="COLD SHOCK DOMAIN PROTEIN 2"/>
    <property type="match status" value="1"/>
</dbReference>
<reference evidence="2" key="2">
    <citation type="submission" date="2019-07" db="EMBL/GenBank/DDBJ databases">
        <authorList>
            <person name="Yang Y."/>
            <person name="Bocs S."/>
            <person name="Baudouin L."/>
        </authorList>
    </citation>
    <scope>NUCLEOTIDE SEQUENCE</scope>
    <source>
        <tissue evidence="2">Spear leaf of Hainan Tall coconut</tissue>
    </source>
</reference>
<dbReference type="EMBL" id="CM017877">
    <property type="protein sequence ID" value="KAG1347566.1"/>
    <property type="molecule type" value="Genomic_DNA"/>
</dbReference>
<dbReference type="SUPFAM" id="SSF50249">
    <property type="entry name" value="Nucleic acid-binding proteins"/>
    <property type="match status" value="1"/>
</dbReference>
<protein>
    <submittedName>
        <fullName evidence="2">Putative Glycine-rich protein 2</fullName>
    </submittedName>
</protein>
<evidence type="ECO:0000313" key="2">
    <source>
        <dbReference type="EMBL" id="KAG1347566.1"/>
    </source>
</evidence>
<dbReference type="OrthoDB" id="422005at2759"/>
<dbReference type="SMART" id="SM00357">
    <property type="entry name" value="CSP"/>
    <property type="match status" value="1"/>
</dbReference>
<dbReference type="InterPro" id="IPR011129">
    <property type="entry name" value="CSD"/>
</dbReference>
<reference evidence="2" key="1">
    <citation type="journal article" date="2017" name="Gigascience">
        <title>The genome draft of coconut (Cocos nucifera).</title>
        <authorList>
            <person name="Xiao Y."/>
            <person name="Xu P."/>
            <person name="Fan H."/>
            <person name="Baudouin L."/>
            <person name="Xia W."/>
            <person name="Bocs S."/>
            <person name="Xu J."/>
            <person name="Li Q."/>
            <person name="Guo A."/>
            <person name="Zhou L."/>
            <person name="Li J."/>
            <person name="Wu Y."/>
            <person name="Ma Z."/>
            <person name="Armero A."/>
            <person name="Issali A.E."/>
            <person name="Liu N."/>
            <person name="Peng M."/>
            <person name="Yang Y."/>
        </authorList>
    </citation>
    <scope>NUCLEOTIDE SEQUENCE</scope>
    <source>
        <tissue evidence="2">Spear leaf of Hainan Tall coconut</tissue>
    </source>
</reference>
<dbReference type="GO" id="GO:0003676">
    <property type="term" value="F:nucleic acid binding"/>
    <property type="evidence" value="ECO:0007669"/>
    <property type="project" value="InterPro"/>
</dbReference>
<evidence type="ECO:0000259" key="1">
    <source>
        <dbReference type="PROSITE" id="PS51857"/>
    </source>
</evidence>